<organism evidence="1 2">
    <name type="scientific">Scylla paramamosain</name>
    <name type="common">Mud crab</name>
    <dbReference type="NCBI Taxonomy" id="85552"/>
    <lineage>
        <taxon>Eukaryota</taxon>
        <taxon>Metazoa</taxon>
        <taxon>Ecdysozoa</taxon>
        <taxon>Arthropoda</taxon>
        <taxon>Crustacea</taxon>
        <taxon>Multicrustacea</taxon>
        <taxon>Malacostraca</taxon>
        <taxon>Eumalacostraca</taxon>
        <taxon>Eucarida</taxon>
        <taxon>Decapoda</taxon>
        <taxon>Pleocyemata</taxon>
        <taxon>Brachyura</taxon>
        <taxon>Eubrachyura</taxon>
        <taxon>Portunoidea</taxon>
        <taxon>Portunidae</taxon>
        <taxon>Portuninae</taxon>
        <taxon>Scylla</taxon>
    </lineage>
</organism>
<dbReference type="AlphaFoldDB" id="A0AAW0T547"/>
<accession>A0AAW0T547</accession>
<gene>
    <name evidence="1" type="ORF">O3P69_015206</name>
</gene>
<dbReference type="Proteomes" id="UP001487740">
    <property type="component" value="Unassembled WGS sequence"/>
</dbReference>
<evidence type="ECO:0000313" key="2">
    <source>
        <dbReference type="Proteomes" id="UP001487740"/>
    </source>
</evidence>
<name>A0AAW0T547_SCYPA</name>
<reference evidence="1 2" key="1">
    <citation type="submission" date="2023-03" db="EMBL/GenBank/DDBJ databases">
        <title>High-quality genome of Scylla paramamosain provides insights in environmental adaptation.</title>
        <authorList>
            <person name="Zhang L."/>
        </authorList>
    </citation>
    <scope>NUCLEOTIDE SEQUENCE [LARGE SCALE GENOMIC DNA]</scope>
    <source>
        <strain evidence="1">LZ_2023a</strain>
        <tissue evidence="1">Muscle</tissue>
    </source>
</reference>
<dbReference type="EMBL" id="JARAKH010000039">
    <property type="protein sequence ID" value="KAK8382086.1"/>
    <property type="molecule type" value="Genomic_DNA"/>
</dbReference>
<proteinExistence type="predicted"/>
<sequence length="126" mass="13793">MSVAGHECSSGWGVAIEVYLESSLGRVVWWAAGGTGVVLVVSERRLSGLHQAPLRPFLDSLDYSTHQQDDREWAGGLRLGSGCILCRGRRVAPSVLKSSRWLSSMFKPTSELTEPPAPPRLRGQYL</sequence>
<evidence type="ECO:0000313" key="1">
    <source>
        <dbReference type="EMBL" id="KAK8382086.1"/>
    </source>
</evidence>
<protein>
    <submittedName>
        <fullName evidence="1">Uncharacterized protein</fullName>
    </submittedName>
</protein>
<keyword evidence="2" id="KW-1185">Reference proteome</keyword>
<comment type="caution">
    <text evidence="1">The sequence shown here is derived from an EMBL/GenBank/DDBJ whole genome shotgun (WGS) entry which is preliminary data.</text>
</comment>